<keyword evidence="2" id="KW-1185">Reference proteome</keyword>
<proteinExistence type="predicted"/>
<sequence>MSFLRRVAGRSLRDRVRSFRSFGRSFEVEPLLLRIERSQLRWLGHLFRMPPGRLPREVFQACPHREEASGRPRTRWRDYVSRLAWENASGSPGRAGGSVWGEGGLGISAQTAASSDPVPDQADENGWMDGKNCPAIMGHVSGSRQIRLNWQEVKKLSHGSTQLQVILEKHKEVFREELGSMKKITVKLHVKPDSKPVFMKARPVPYAIRPKVEADLDSLVKNGVLEPVTTSEWATPIVPVPKKDGGIRICGDFKLACDASPYGVGAVISHVLPNGEEKPIAFASRTLNKAETNYAQLEREALSIVFGVRKLCASSQCAFLFALPPSPLVLPCATPSVAAFLPRSCVPVFASNKEFNVSSDLPPASSASWVQLHFTVHLNLTERHDQTWTQRTP</sequence>
<accession>A0ACB8X6J0</accession>
<gene>
    <name evidence="1" type="ORF">L3Q82_003994</name>
</gene>
<name>A0ACB8X6J0_9TELE</name>
<dbReference type="Proteomes" id="UP000831701">
    <property type="component" value="Chromosome 2"/>
</dbReference>
<evidence type="ECO:0000313" key="1">
    <source>
        <dbReference type="EMBL" id="KAI3375690.1"/>
    </source>
</evidence>
<protein>
    <submittedName>
        <fullName evidence="1">Uncharacterized protein</fullName>
    </submittedName>
</protein>
<evidence type="ECO:0000313" key="2">
    <source>
        <dbReference type="Proteomes" id="UP000831701"/>
    </source>
</evidence>
<comment type="caution">
    <text evidence="1">The sequence shown here is derived from an EMBL/GenBank/DDBJ whole genome shotgun (WGS) entry which is preliminary data.</text>
</comment>
<organism evidence="1 2">
    <name type="scientific">Scortum barcoo</name>
    <name type="common">barcoo grunter</name>
    <dbReference type="NCBI Taxonomy" id="214431"/>
    <lineage>
        <taxon>Eukaryota</taxon>
        <taxon>Metazoa</taxon>
        <taxon>Chordata</taxon>
        <taxon>Craniata</taxon>
        <taxon>Vertebrata</taxon>
        <taxon>Euteleostomi</taxon>
        <taxon>Actinopterygii</taxon>
        <taxon>Neopterygii</taxon>
        <taxon>Teleostei</taxon>
        <taxon>Neoteleostei</taxon>
        <taxon>Acanthomorphata</taxon>
        <taxon>Eupercaria</taxon>
        <taxon>Centrarchiformes</taxon>
        <taxon>Terapontoidei</taxon>
        <taxon>Terapontidae</taxon>
        <taxon>Scortum</taxon>
    </lineage>
</organism>
<reference evidence="1" key="1">
    <citation type="submission" date="2022-04" db="EMBL/GenBank/DDBJ databases">
        <title>Jade perch genome.</title>
        <authorList>
            <person name="Chao B."/>
        </authorList>
    </citation>
    <scope>NUCLEOTIDE SEQUENCE</scope>
    <source>
        <strain evidence="1">CB-2022</strain>
    </source>
</reference>
<dbReference type="EMBL" id="CM041532">
    <property type="protein sequence ID" value="KAI3375690.1"/>
    <property type="molecule type" value="Genomic_DNA"/>
</dbReference>